<dbReference type="Gene3D" id="1.10.10.10">
    <property type="entry name" value="Winged helix-like DNA-binding domain superfamily/Winged helix DNA-binding domain"/>
    <property type="match status" value="1"/>
</dbReference>
<feature type="domain" description="OmpR/PhoB-type" evidence="4">
    <location>
        <begin position="1"/>
        <end position="99"/>
    </location>
</feature>
<dbReference type="InterPro" id="IPR036388">
    <property type="entry name" value="WH-like_DNA-bd_sf"/>
</dbReference>
<accession>A0A167CBG1</accession>
<keyword evidence="3" id="KW-1133">Transmembrane helix</keyword>
<dbReference type="Gene3D" id="2.120.10.30">
    <property type="entry name" value="TolB, C-terminal domain"/>
    <property type="match status" value="2"/>
</dbReference>
<organism evidence="5 6">
    <name type="scientific">Pseudoalteromonas luteoviolacea DSM 6061</name>
    <dbReference type="NCBI Taxonomy" id="1365250"/>
    <lineage>
        <taxon>Bacteria</taxon>
        <taxon>Pseudomonadati</taxon>
        <taxon>Pseudomonadota</taxon>
        <taxon>Gammaproteobacteria</taxon>
        <taxon>Alteromonadales</taxon>
        <taxon>Pseudoalteromonadaceae</taxon>
        <taxon>Pseudoalteromonas</taxon>
    </lineage>
</organism>
<dbReference type="InterPro" id="IPR001867">
    <property type="entry name" value="OmpR/PhoB-type_DNA-bd"/>
</dbReference>
<dbReference type="PANTHER" id="PTHR36842">
    <property type="entry name" value="PROTEIN TOLB HOMOLOG"/>
    <property type="match status" value="1"/>
</dbReference>
<dbReference type="SUPFAM" id="SSF69304">
    <property type="entry name" value="Tricorn protease N-terminal domain"/>
    <property type="match status" value="1"/>
</dbReference>
<dbReference type="SMART" id="SM00862">
    <property type="entry name" value="Trans_reg_C"/>
    <property type="match status" value="1"/>
</dbReference>
<evidence type="ECO:0000256" key="2">
    <source>
        <dbReference type="PROSITE-ProRule" id="PRU01091"/>
    </source>
</evidence>
<evidence type="ECO:0000313" key="6">
    <source>
        <dbReference type="Proteomes" id="UP000076643"/>
    </source>
</evidence>
<dbReference type="PROSITE" id="PS51755">
    <property type="entry name" value="OMPR_PHOB"/>
    <property type="match status" value="1"/>
</dbReference>
<dbReference type="PATRIC" id="fig|1365250.3.peg.116"/>
<feature type="transmembrane region" description="Helical" evidence="3">
    <location>
        <begin position="126"/>
        <end position="147"/>
    </location>
</feature>
<dbReference type="PANTHER" id="PTHR36842:SF1">
    <property type="entry name" value="PROTEIN TOLB"/>
    <property type="match status" value="1"/>
</dbReference>
<proteinExistence type="predicted"/>
<evidence type="ECO:0000259" key="4">
    <source>
        <dbReference type="PROSITE" id="PS51755"/>
    </source>
</evidence>
<dbReference type="SUPFAM" id="SSF82171">
    <property type="entry name" value="DPP6 N-terminal domain-like"/>
    <property type="match status" value="1"/>
</dbReference>
<reference evidence="5 6" key="1">
    <citation type="submission" date="2013-07" db="EMBL/GenBank/DDBJ databases">
        <title>Comparative Genomic and Metabolomic Analysis of Twelve Strains of Pseudoalteromonas luteoviolacea.</title>
        <authorList>
            <person name="Vynne N.G."/>
            <person name="Mansson M."/>
            <person name="Gram L."/>
        </authorList>
    </citation>
    <scope>NUCLEOTIDE SEQUENCE [LARGE SCALE GENOMIC DNA]</scope>
    <source>
        <strain evidence="5 6">DSM 6061</strain>
    </source>
</reference>
<name>A0A167CBG1_9GAMM</name>
<gene>
    <name evidence="5" type="ORF">N475_06185</name>
</gene>
<feature type="DNA-binding region" description="OmpR/PhoB-type" evidence="2">
    <location>
        <begin position="1"/>
        <end position="99"/>
    </location>
</feature>
<dbReference type="RefSeq" id="WP_063364515.1">
    <property type="nucleotide sequence ID" value="NZ_AQHB01000039.1"/>
</dbReference>
<keyword evidence="1 2" id="KW-0238">DNA-binding</keyword>
<evidence type="ECO:0000313" key="5">
    <source>
        <dbReference type="EMBL" id="KZN47462.1"/>
    </source>
</evidence>
<evidence type="ECO:0000256" key="1">
    <source>
        <dbReference type="ARBA" id="ARBA00023125"/>
    </source>
</evidence>
<dbReference type="GO" id="GO:0006355">
    <property type="term" value="P:regulation of DNA-templated transcription"/>
    <property type="evidence" value="ECO:0007669"/>
    <property type="project" value="InterPro"/>
</dbReference>
<keyword evidence="6" id="KW-1185">Reference proteome</keyword>
<keyword evidence="3" id="KW-0472">Membrane</keyword>
<dbReference type="InterPro" id="IPR016032">
    <property type="entry name" value="Sig_transdc_resp-reg_C-effctor"/>
</dbReference>
<dbReference type="GO" id="GO:0003677">
    <property type="term" value="F:DNA binding"/>
    <property type="evidence" value="ECO:0007669"/>
    <property type="project" value="UniProtKB-UniRule"/>
</dbReference>
<dbReference type="EMBL" id="AUYB01000013">
    <property type="protein sequence ID" value="KZN47462.1"/>
    <property type="molecule type" value="Genomic_DNA"/>
</dbReference>
<comment type="caution">
    <text evidence="5">The sequence shown here is derived from an EMBL/GenBank/DDBJ whole genome shotgun (WGS) entry which is preliminary data.</text>
</comment>
<dbReference type="CDD" id="cd00383">
    <property type="entry name" value="trans_reg_C"/>
    <property type="match status" value="1"/>
</dbReference>
<keyword evidence="3" id="KW-0812">Transmembrane</keyword>
<dbReference type="AlphaFoldDB" id="A0A167CBG1"/>
<dbReference type="Proteomes" id="UP000076643">
    <property type="component" value="Unassembled WGS sequence"/>
</dbReference>
<dbReference type="InterPro" id="IPR011042">
    <property type="entry name" value="6-blade_b-propeller_TolB-like"/>
</dbReference>
<protein>
    <recommendedName>
        <fullName evidence="4">OmpR/PhoB-type domain-containing protein</fullName>
    </recommendedName>
</protein>
<dbReference type="Pfam" id="PF00486">
    <property type="entry name" value="Trans_reg_C"/>
    <property type="match status" value="1"/>
</dbReference>
<evidence type="ECO:0000256" key="3">
    <source>
        <dbReference type="SAM" id="Phobius"/>
    </source>
</evidence>
<sequence length="679" mass="76788">MRWKLGCYTYCETKRELIKEDGTVTELEPLLAELLSYFCRNPDIVISRNQLMEEVWQSRIITDNAINRVIANLRKALQDDVKSPSFIATFPRKGYKFVAVVEECDEASAQSETTNTLIASKKNSHIFRVLTVVLGLFCIALLSLYILDTDSTDKVPKVVLSEALTRDGEQEVLPSVSPNGRFLAYSKLVNGNLKLFVKDLHSQKIEEVGRQKGGSGPASWSMDSKELVYLNTTDNSCIYYRVILDGLEVVRSEPIHTCPVGSFGKMLFTHDNNRLIYTENTGPNTPYSIYELNLTTSVSKRLPQPELNIQGNFQFDLHPQNNEVLISSPNDRQWLGLYSLDLSTNQLSALFKLNKYACCAIWNHKGDGIILVGEPPSEQLLSYTRNGQQSNVIYQVTHSISHPARFPNGKDYVYSGGIVNRDISAYNLENKRKRIIVNTSVKDQLPSISNDANKIAYVSLESGVQEIWIRNLSTSQSRKLTEFNKKMHFFDIKWSPDDQFIAALSVNEMYLIDIEQERVSKLDMPEQDMRYISFITPTKLSYSVKREDAWVIESYDTNSGEIEQISDFAAVSHARNSEDTLWLDGKGGVFFGMDATKVEGIENLSNKGRNFKLLKQGEHIFYLSNESDGQNLYQHNLSSGLSVMVYSGTDVSNFTYSNGVLFIEEESAFSADIIKITVH</sequence>
<dbReference type="GO" id="GO:0000160">
    <property type="term" value="P:phosphorelay signal transduction system"/>
    <property type="evidence" value="ECO:0007669"/>
    <property type="project" value="InterPro"/>
</dbReference>
<dbReference type="SUPFAM" id="SSF46894">
    <property type="entry name" value="C-terminal effector domain of the bipartite response regulators"/>
    <property type="match status" value="1"/>
</dbReference>